<evidence type="ECO:0000259" key="9">
    <source>
        <dbReference type="SMART" id="SM00382"/>
    </source>
</evidence>
<feature type="region of interest" description="Disordered" evidence="7">
    <location>
        <begin position="387"/>
        <end position="445"/>
    </location>
</feature>
<feature type="compositionally biased region" description="Low complexity" evidence="7">
    <location>
        <begin position="403"/>
        <end position="424"/>
    </location>
</feature>
<sequence length="445" mass="49049">MSSNKKSSLTGYLPDILMAAAAPLIAYFVIRNLLTRLDPEAQQKEEARAKASAATRKLDAILTSKRRKSYGEYDSEDDDTESRPRRPRIQDLNLSTYEQTIAMEVVAPEEIPVSFEDIGGLDSIIDELKESVIYPLTMPHLYSHSSSLLSAPSGVLLYGPPGCGKTMLAKALAHESGACFINLHISTLTEKWYGDSNKLVNAVFSLARKLQPSIVFIDEIDAVLGQRRSGEHEASGMVKAEFMTHWDGLASSTSSGTSTPQRICILGATNRIQDIDEAILRRMPKKFPVALPSATQRHNIFSLILRGTKIDHQNFDLNYLVRVSAGMSGSDIKEACRDAAMGPVREYIRRKKADGTLRSSKGMAQGDVRGLRTEDFFGRGKGLREMESVDDTREEMNARVRSTVHTTSEESVSEEASSSESTASVEDRFRDSAYQGAANEEAVVR</sequence>
<protein>
    <submittedName>
        <fullName evidence="10">AAA-domain-containing protein</fullName>
    </submittedName>
</protein>
<dbReference type="GO" id="GO:0140567">
    <property type="term" value="F:membrane protein dislocase activity"/>
    <property type="evidence" value="ECO:0007669"/>
    <property type="project" value="EnsemblFungi"/>
</dbReference>
<dbReference type="InterPro" id="IPR003959">
    <property type="entry name" value="ATPase_AAA_core"/>
</dbReference>
<dbReference type="GeneID" id="29110010"/>
<keyword evidence="3" id="KW-1000">Mitochondrion outer membrane</keyword>
<evidence type="ECO:0000256" key="4">
    <source>
        <dbReference type="ARBA" id="ARBA00022840"/>
    </source>
</evidence>
<dbReference type="Proteomes" id="UP000077248">
    <property type="component" value="Unassembled WGS sequence"/>
</dbReference>
<dbReference type="GO" id="GO:0140570">
    <property type="term" value="P:extraction of mislocalized protein from mitochondrial outer membrane"/>
    <property type="evidence" value="ECO:0007669"/>
    <property type="project" value="EnsemblFungi"/>
</dbReference>
<keyword evidence="11" id="KW-1185">Reference proteome</keyword>
<dbReference type="InterPro" id="IPR003593">
    <property type="entry name" value="AAA+_ATPase"/>
</dbReference>
<dbReference type="STRING" id="5599.A0A177DVV2"/>
<proteinExistence type="inferred from homology"/>
<comment type="similarity">
    <text evidence="6">Belongs to the AAA ATPase family.</text>
</comment>
<dbReference type="EMBL" id="KV441472">
    <property type="protein sequence ID" value="OAG23855.1"/>
    <property type="molecule type" value="Genomic_DNA"/>
</dbReference>
<feature type="region of interest" description="Disordered" evidence="7">
    <location>
        <begin position="69"/>
        <end position="89"/>
    </location>
</feature>
<dbReference type="RefSeq" id="XP_018389276.1">
    <property type="nucleotide sequence ID" value="XM_018524416.1"/>
</dbReference>
<reference evidence="10 11" key="1">
    <citation type="submission" date="2016-05" db="EMBL/GenBank/DDBJ databases">
        <title>Comparative analysis of secretome profiles of manganese(II)-oxidizing ascomycete fungi.</title>
        <authorList>
            <consortium name="DOE Joint Genome Institute"/>
            <person name="Zeiner C.A."/>
            <person name="Purvine S.O."/>
            <person name="Zink E.M."/>
            <person name="Wu S."/>
            <person name="Pasa-Tolic L."/>
            <person name="Chaput D.L."/>
            <person name="Haridas S."/>
            <person name="Grigoriev I.V."/>
            <person name="Santelli C.M."/>
            <person name="Hansel C.M."/>
        </authorList>
    </citation>
    <scope>NUCLEOTIDE SEQUENCE [LARGE SCALE GENOMIC DNA]</scope>
    <source>
        <strain evidence="10 11">SRC1lrK2f</strain>
    </source>
</reference>
<dbReference type="GO" id="GO:0005524">
    <property type="term" value="F:ATP binding"/>
    <property type="evidence" value="ECO:0007669"/>
    <property type="project" value="UniProtKB-KW"/>
</dbReference>
<dbReference type="GO" id="GO:0005778">
    <property type="term" value="C:peroxisomal membrane"/>
    <property type="evidence" value="ECO:0007669"/>
    <property type="project" value="EnsemblFungi"/>
</dbReference>
<evidence type="ECO:0000256" key="3">
    <source>
        <dbReference type="ARBA" id="ARBA00022787"/>
    </source>
</evidence>
<feature type="transmembrane region" description="Helical" evidence="8">
    <location>
        <begin position="12"/>
        <end position="30"/>
    </location>
</feature>
<keyword evidence="8" id="KW-0812">Transmembrane</keyword>
<feature type="domain" description="AAA+ ATPase" evidence="9">
    <location>
        <begin position="151"/>
        <end position="293"/>
    </location>
</feature>
<keyword evidence="8" id="KW-1133">Transmembrane helix</keyword>
<feature type="compositionally biased region" description="Basic and acidic residues" evidence="7">
    <location>
        <begin position="387"/>
        <end position="398"/>
    </location>
</feature>
<dbReference type="PROSITE" id="PS00674">
    <property type="entry name" value="AAA"/>
    <property type="match status" value="1"/>
</dbReference>
<dbReference type="Pfam" id="PF00004">
    <property type="entry name" value="AAA"/>
    <property type="match status" value="1"/>
</dbReference>
<dbReference type="InterPro" id="IPR003960">
    <property type="entry name" value="ATPase_AAA_CS"/>
</dbReference>
<dbReference type="GO" id="GO:0006626">
    <property type="term" value="P:protein targeting to mitochondrion"/>
    <property type="evidence" value="ECO:0007669"/>
    <property type="project" value="EnsemblFungi"/>
</dbReference>
<dbReference type="PANTHER" id="PTHR45644">
    <property type="entry name" value="AAA ATPASE, PUTATIVE (AFU_ORTHOLOGUE AFUA_2G12920)-RELATED-RELATED"/>
    <property type="match status" value="1"/>
</dbReference>
<dbReference type="VEuPathDB" id="FungiDB:CC77DRAFT_1017493"/>
<dbReference type="FunFam" id="3.40.50.300:FF:000538">
    <property type="entry name" value="ATPase family AAA domain-containing protein 1"/>
    <property type="match status" value="1"/>
</dbReference>
<evidence type="ECO:0000313" key="10">
    <source>
        <dbReference type="EMBL" id="OAG23855.1"/>
    </source>
</evidence>
<gene>
    <name evidence="10" type="ORF">CC77DRAFT_1017493</name>
</gene>
<evidence type="ECO:0000256" key="7">
    <source>
        <dbReference type="SAM" id="MobiDB-lite"/>
    </source>
</evidence>
<dbReference type="GO" id="GO:0034214">
    <property type="term" value="P:protein hexamerization"/>
    <property type="evidence" value="ECO:0007669"/>
    <property type="project" value="EnsemblFungi"/>
</dbReference>
<dbReference type="PANTHER" id="PTHR45644:SF3">
    <property type="entry name" value="FI08533P-RELATED"/>
    <property type="match status" value="1"/>
</dbReference>
<evidence type="ECO:0000256" key="2">
    <source>
        <dbReference type="ARBA" id="ARBA00022741"/>
    </source>
</evidence>
<keyword evidence="5" id="KW-0496">Mitochondrion</keyword>
<dbReference type="AlphaFoldDB" id="A0A177DVV2"/>
<dbReference type="OMA" id="CRNAAMR"/>
<evidence type="ECO:0000313" key="11">
    <source>
        <dbReference type="Proteomes" id="UP000077248"/>
    </source>
</evidence>
<dbReference type="Gene3D" id="3.40.50.300">
    <property type="entry name" value="P-loop containing nucleotide triphosphate hydrolases"/>
    <property type="match status" value="1"/>
</dbReference>
<dbReference type="GO" id="GO:0016887">
    <property type="term" value="F:ATP hydrolysis activity"/>
    <property type="evidence" value="ECO:0007669"/>
    <property type="project" value="InterPro"/>
</dbReference>
<evidence type="ECO:0000256" key="5">
    <source>
        <dbReference type="ARBA" id="ARBA00023128"/>
    </source>
</evidence>
<accession>A0A177DVV2</accession>
<dbReference type="InterPro" id="IPR051701">
    <property type="entry name" value="Mito_OM_Translocase_MSP1"/>
</dbReference>
<dbReference type="SMART" id="SM00382">
    <property type="entry name" value="AAA"/>
    <property type="match status" value="1"/>
</dbReference>
<evidence type="ECO:0000256" key="6">
    <source>
        <dbReference type="RuleBase" id="RU003651"/>
    </source>
</evidence>
<dbReference type="KEGG" id="aalt:CC77DRAFT_1017493"/>
<name>A0A177DVV2_ALTAL</name>
<dbReference type="GO" id="GO:0045047">
    <property type="term" value="P:protein targeting to ER"/>
    <property type="evidence" value="ECO:0007669"/>
    <property type="project" value="EnsemblFungi"/>
</dbReference>
<dbReference type="GO" id="GO:0005741">
    <property type="term" value="C:mitochondrial outer membrane"/>
    <property type="evidence" value="ECO:0007669"/>
    <property type="project" value="UniProtKB-SubCell"/>
</dbReference>
<dbReference type="InterPro" id="IPR027417">
    <property type="entry name" value="P-loop_NTPase"/>
</dbReference>
<keyword evidence="4 6" id="KW-0067">ATP-binding</keyword>
<keyword evidence="8" id="KW-0472">Membrane</keyword>
<evidence type="ECO:0000256" key="8">
    <source>
        <dbReference type="SAM" id="Phobius"/>
    </source>
</evidence>
<organism evidence="10 11">
    <name type="scientific">Alternaria alternata</name>
    <name type="common">Alternaria rot fungus</name>
    <name type="synonym">Torula alternata</name>
    <dbReference type="NCBI Taxonomy" id="5599"/>
    <lineage>
        <taxon>Eukaryota</taxon>
        <taxon>Fungi</taxon>
        <taxon>Dikarya</taxon>
        <taxon>Ascomycota</taxon>
        <taxon>Pezizomycotina</taxon>
        <taxon>Dothideomycetes</taxon>
        <taxon>Pleosporomycetidae</taxon>
        <taxon>Pleosporales</taxon>
        <taxon>Pleosporineae</taxon>
        <taxon>Pleosporaceae</taxon>
        <taxon>Alternaria</taxon>
        <taxon>Alternaria sect. Alternaria</taxon>
        <taxon>Alternaria alternata complex</taxon>
    </lineage>
</organism>
<keyword evidence="2 6" id="KW-0547">Nucleotide-binding</keyword>
<evidence type="ECO:0000256" key="1">
    <source>
        <dbReference type="ARBA" id="ARBA00004572"/>
    </source>
</evidence>
<dbReference type="Gene3D" id="1.10.8.60">
    <property type="match status" value="1"/>
</dbReference>
<dbReference type="InterPro" id="IPR041569">
    <property type="entry name" value="AAA_lid_3"/>
</dbReference>
<comment type="subcellular location">
    <subcellularLocation>
        <location evidence="1">Mitochondrion outer membrane</location>
        <topology evidence="1">Single-pass membrane protein</topology>
    </subcellularLocation>
</comment>
<dbReference type="Pfam" id="PF17862">
    <property type="entry name" value="AAA_lid_3"/>
    <property type="match status" value="1"/>
</dbReference>
<dbReference type="SUPFAM" id="SSF52540">
    <property type="entry name" value="P-loop containing nucleoside triphosphate hydrolases"/>
    <property type="match status" value="1"/>
</dbReference>